<name>X1L5H9_9ZZZZ</name>
<accession>X1L5H9</accession>
<sequence length="66" mass="8003">DSSVEGFERAVKLSIELLDENKELRKKIALEVKREKEKAIDETIRYFAQKYWVKKKQEQEQRYPSE</sequence>
<dbReference type="EMBL" id="BARU01048599">
    <property type="protein sequence ID" value="GAH97689.1"/>
    <property type="molecule type" value="Genomic_DNA"/>
</dbReference>
<comment type="caution">
    <text evidence="1">The sequence shown here is derived from an EMBL/GenBank/DDBJ whole genome shotgun (WGS) entry which is preliminary data.</text>
</comment>
<dbReference type="AlphaFoldDB" id="X1L5H9"/>
<gene>
    <name evidence="1" type="ORF">S03H2_72131</name>
</gene>
<protein>
    <submittedName>
        <fullName evidence="1">Uncharacterized protein</fullName>
    </submittedName>
</protein>
<reference evidence="1" key="1">
    <citation type="journal article" date="2014" name="Front. Microbiol.">
        <title>High frequency of phylogenetically diverse reductive dehalogenase-homologous genes in deep subseafloor sedimentary metagenomes.</title>
        <authorList>
            <person name="Kawai M."/>
            <person name="Futagami T."/>
            <person name="Toyoda A."/>
            <person name="Takaki Y."/>
            <person name="Nishi S."/>
            <person name="Hori S."/>
            <person name="Arai W."/>
            <person name="Tsubouchi T."/>
            <person name="Morono Y."/>
            <person name="Uchiyama I."/>
            <person name="Ito T."/>
            <person name="Fujiyama A."/>
            <person name="Inagaki F."/>
            <person name="Takami H."/>
        </authorList>
    </citation>
    <scope>NUCLEOTIDE SEQUENCE</scope>
    <source>
        <strain evidence="1">Expedition CK06-06</strain>
    </source>
</reference>
<evidence type="ECO:0000313" key="1">
    <source>
        <dbReference type="EMBL" id="GAH97689.1"/>
    </source>
</evidence>
<proteinExistence type="predicted"/>
<organism evidence="1">
    <name type="scientific">marine sediment metagenome</name>
    <dbReference type="NCBI Taxonomy" id="412755"/>
    <lineage>
        <taxon>unclassified sequences</taxon>
        <taxon>metagenomes</taxon>
        <taxon>ecological metagenomes</taxon>
    </lineage>
</organism>
<feature type="non-terminal residue" evidence="1">
    <location>
        <position position="1"/>
    </location>
</feature>